<comment type="caution">
    <text evidence="2">The sequence shown here is derived from an EMBL/GenBank/DDBJ whole genome shotgun (WGS) entry which is preliminary data.</text>
</comment>
<dbReference type="EMBL" id="PSPG01000001">
    <property type="protein sequence ID" value="PXF22556.1"/>
    <property type="molecule type" value="Genomic_DNA"/>
</dbReference>
<dbReference type="SUPFAM" id="SSF50346">
    <property type="entry name" value="PRC-barrel domain"/>
    <property type="match status" value="1"/>
</dbReference>
<reference evidence="2 3" key="1">
    <citation type="journal article" date="2015" name="Nat. Commun.">
        <title>Genomic and transcriptomic evidence for scavenging of diverse organic compounds by widespread deep-sea archaea.</title>
        <authorList>
            <person name="Li M."/>
            <person name="Baker B.J."/>
            <person name="Anantharaman K."/>
            <person name="Jain S."/>
            <person name="Breier J.A."/>
            <person name="Dick G.J."/>
        </authorList>
    </citation>
    <scope>NUCLEOTIDE SEQUENCE [LARGE SCALE GENOMIC DNA]</scope>
    <source>
        <strain evidence="2">Cayman_51_deep</strain>
    </source>
</reference>
<proteinExistence type="predicted"/>
<protein>
    <recommendedName>
        <fullName evidence="1">PRC-barrel domain-containing protein</fullName>
    </recommendedName>
</protein>
<evidence type="ECO:0000313" key="2">
    <source>
        <dbReference type="EMBL" id="PXF22556.1"/>
    </source>
</evidence>
<dbReference type="RefSeq" id="WP_338171459.1">
    <property type="nucleotide sequence ID" value="NZ_JAKUUN010000020.1"/>
</dbReference>
<dbReference type="Pfam" id="PF05239">
    <property type="entry name" value="PRC"/>
    <property type="match status" value="1"/>
</dbReference>
<name>A0A2V3HUG1_9ARCH</name>
<dbReference type="Gene3D" id="2.30.30.240">
    <property type="entry name" value="PRC-barrel domain"/>
    <property type="match status" value="1"/>
</dbReference>
<feature type="domain" description="PRC-barrel" evidence="1">
    <location>
        <begin position="5"/>
        <end position="58"/>
    </location>
</feature>
<accession>A0A2V3HUG1</accession>
<dbReference type="Proteomes" id="UP000248161">
    <property type="component" value="Unassembled WGS sequence"/>
</dbReference>
<organism evidence="2 3">
    <name type="scientific">Candidatus Thalassarchaeum betae</name>
    <dbReference type="NCBI Taxonomy" id="2599289"/>
    <lineage>
        <taxon>Archaea</taxon>
        <taxon>Methanobacteriati</taxon>
        <taxon>Thermoplasmatota</taxon>
        <taxon>Candidatus Poseidoniia</taxon>
        <taxon>Candidatus Poseidoniales</taxon>
        <taxon>Candidatus Thalassarchaeaceae</taxon>
        <taxon>Candidatus Thalassarchaeum</taxon>
    </lineage>
</organism>
<dbReference type="AlphaFoldDB" id="A0A2V3HUG1"/>
<dbReference type="InterPro" id="IPR027275">
    <property type="entry name" value="PRC-brl_dom"/>
</dbReference>
<dbReference type="InterPro" id="IPR011033">
    <property type="entry name" value="PRC_barrel-like_sf"/>
</dbReference>
<sequence>MPTTFGREILGREVVDESGDKLGHMADFRLDTDTGSIVALLVSIEPDIDPTLLPWPTVDGLLSVPVEEVTAVGATVQLAR</sequence>
<evidence type="ECO:0000259" key="1">
    <source>
        <dbReference type="Pfam" id="PF05239"/>
    </source>
</evidence>
<evidence type="ECO:0000313" key="3">
    <source>
        <dbReference type="Proteomes" id="UP000248161"/>
    </source>
</evidence>
<gene>
    <name evidence="2" type="ORF">CXX69_01090</name>
</gene>